<name>A0A6J5KLA4_9CAUD</name>
<evidence type="ECO:0000313" key="1">
    <source>
        <dbReference type="EMBL" id="CAB4121902.1"/>
    </source>
</evidence>
<organism evidence="1">
    <name type="scientific">uncultured Caudovirales phage</name>
    <dbReference type="NCBI Taxonomy" id="2100421"/>
    <lineage>
        <taxon>Viruses</taxon>
        <taxon>Duplodnaviria</taxon>
        <taxon>Heunggongvirae</taxon>
        <taxon>Uroviricota</taxon>
        <taxon>Caudoviricetes</taxon>
        <taxon>Peduoviridae</taxon>
        <taxon>Maltschvirus</taxon>
        <taxon>Maltschvirus maltsch</taxon>
    </lineage>
</organism>
<dbReference type="EMBL" id="LR796156">
    <property type="protein sequence ID" value="CAB4121902.1"/>
    <property type="molecule type" value="Genomic_DNA"/>
</dbReference>
<proteinExistence type="predicted"/>
<reference evidence="1" key="1">
    <citation type="submission" date="2020-04" db="EMBL/GenBank/DDBJ databases">
        <authorList>
            <person name="Chiriac C."/>
            <person name="Salcher M."/>
            <person name="Ghai R."/>
            <person name="Kavagutti S V."/>
        </authorList>
    </citation>
    <scope>NUCLEOTIDE SEQUENCE</scope>
</reference>
<accession>A0A6J5KLA4</accession>
<protein>
    <submittedName>
        <fullName evidence="1">Uncharacterized protein</fullName>
    </submittedName>
</protein>
<sequence>MNKRFSIAHQVINFVFKEAKPWWHEIVEEAVDKQMLAKHEELKAAFNKGKKNG</sequence>
<gene>
    <name evidence="1" type="ORF">UFOVP20_23</name>
</gene>